<organism evidence="6 7">
    <name type="scientific">Exocentrus adspersus</name>
    <dbReference type="NCBI Taxonomy" id="1586481"/>
    <lineage>
        <taxon>Eukaryota</taxon>
        <taxon>Metazoa</taxon>
        <taxon>Ecdysozoa</taxon>
        <taxon>Arthropoda</taxon>
        <taxon>Hexapoda</taxon>
        <taxon>Insecta</taxon>
        <taxon>Pterygota</taxon>
        <taxon>Neoptera</taxon>
        <taxon>Endopterygota</taxon>
        <taxon>Coleoptera</taxon>
        <taxon>Polyphaga</taxon>
        <taxon>Cucujiformia</taxon>
        <taxon>Chrysomeloidea</taxon>
        <taxon>Cerambycidae</taxon>
        <taxon>Lamiinae</taxon>
        <taxon>Acanthocinini</taxon>
        <taxon>Exocentrus</taxon>
    </lineage>
</organism>
<dbReference type="InterPro" id="IPR050973">
    <property type="entry name" value="H3K9_Histone-Lys_N-MTase"/>
</dbReference>
<keyword evidence="7" id="KW-1185">Reference proteome</keyword>
<evidence type="ECO:0008006" key="8">
    <source>
        <dbReference type="Google" id="ProtNLM"/>
    </source>
</evidence>
<dbReference type="GO" id="GO:0032259">
    <property type="term" value="P:methylation"/>
    <property type="evidence" value="ECO:0007669"/>
    <property type="project" value="UniProtKB-KW"/>
</dbReference>
<evidence type="ECO:0000256" key="1">
    <source>
        <dbReference type="ARBA" id="ARBA00004286"/>
    </source>
</evidence>
<name>A0AAV8W1Y1_9CUCU</name>
<evidence type="ECO:0000256" key="2">
    <source>
        <dbReference type="ARBA" id="ARBA00022454"/>
    </source>
</evidence>
<evidence type="ECO:0000256" key="5">
    <source>
        <dbReference type="ARBA" id="ARBA00022691"/>
    </source>
</evidence>
<dbReference type="AlphaFoldDB" id="A0AAV8W1Y1"/>
<keyword evidence="4" id="KW-0808">Transferase</keyword>
<sequence>MELIDEYNHNIPNVMYFPRNLPSKEVESLYEQCLQGCNCELECTQDSPTYECNDYCSCHEQICGNKLVQFGPRKNLKVEFCNDEKGLGLFTSKEIKKGNFVCEYAGENVLRLSHDLLHFP</sequence>
<evidence type="ECO:0000313" key="7">
    <source>
        <dbReference type="Proteomes" id="UP001159042"/>
    </source>
</evidence>
<protein>
    <recommendedName>
        <fullName evidence="8">AWS domain-containing protein</fullName>
    </recommendedName>
</protein>
<keyword evidence="5" id="KW-0949">S-adenosyl-L-methionine</keyword>
<reference evidence="6 7" key="1">
    <citation type="journal article" date="2023" name="Insect Mol. Biol.">
        <title>Genome sequencing provides insights into the evolution of gene families encoding plant cell wall-degrading enzymes in longhorned beetles.</title>
        <authorList>
            <person name="Shin N.R."/>
            <person name="Okamura Y."/>
            <person name="Kirsch R."/>
            <person name="Pauchet Y."/>
        </authorList>
    </citation>
    <scope>NUCLEOTIDE SEQUENCE [LARGE SCALE GENOMIC DNA]</scope>
    <source>
        <strain evidence="6">EAD_L_NR</strain>
    </source>
</reference>
<dbReference type="GO" id="GO:0005694">
    <property type="term" value="C:chromosome"/>
    <property type="evidence" value="ECO:0007669"/>
    <property type="project" value="UniProtKB-SubCell"/>
</dbReference>
<dbReference type="Gene3D" id="2.170.270.10">
    <property type="entry name" value="SET domain"/>
    <property type="match status" value="1"/>
</dbReference>
<keyword evidence="3" id="KW-0489">Methyltransferase</keyword>
<dbReference type="PANTHER" id="PTHR46223:SF3">
    <property type="entry name" value="HISTONE-LYSINE N-METHYLTRANSFERASE SET-23"/>
    <property type="match status" value="1"/>
</dbReference>
<evidence type="ECO:0000256" key="4">
    <source>
        <dbReference type="ARBA" id="ARBA00022679"/>
    </source>
</evidence>
<proteinExistence type="predicted"/>
<dbReference type="GO" id="GO:0008168">
    <property type="term" value="F:methyltransferase activity"/>
    <property type="evidence" value="ECO:0007669"/>
    <property type="project" value="UniProtKB-KW"/>
</dbReference>
<evidence type="ECO:0000256" key="3">
    <source>
        <dbReference type="ARBA" id="ARBA00022603"/>
    </source>
</evidence>
<keyword evidence="2" id="KW-0158">Chromosome</keyword>
<comment type="caution">
    <text evidence="6">The sequence shown here is derived from an EMBL/GenBank/DDBJ whole genome shotgun (WGS) entry which is preliminary data.</text>
</comment>
<comment type="subcellular location">
    <subcellularLocation>
        <location evidence="1">Chromosome</location>
    </subcellularLocation>
</comment>
<dbReference type="PANTHER" id="PTHR46223">
    <property type="entry name" value="HISTONE-LYSINE N-METHYLTRANSFERASE SUV39H"/>
    <property type="match status" value="1"/>
</dbReference>
<dbReference type="Proteomes" id="UP001159042">
    <property type="component" value="Unassembled WGS sequence"/>
</dbReference>
<dbReference type="SUPFAM" id="SSF82199">
    <property type="entry name" value="SET domain"/>
    <property type="match status" value="1"/>
</dbReference>
<accession>A0AAV8W1Y1</accession>
<dbReference type="EMBL" id="JANEYG010000014">
    <property type="protein sequence ID" value="KAJ8920503.1"/>
    <property type="molecule type" value="Genomic_DNA"/>
</dbReference>
<dbReference type="InterPro" id="IPR046341">
    <property type="entry name" value="SET_dom_sf"/>
</dbReference>
<evidence type="ECO:0000313" key="6">
    <source>
        <dbReference type="EMBL" id="KAJ8920503.1"/>
    </source>
</evidence>
<gene>
    <name evidence="6" type="ORF">NQ315_005372</name>
</gene>